<organism evidence="6 7">
    <name type="scientific">Marinomonas balearica</name>
    <dbReference type="NCBI Taxonomy" id="491947"/>
    <lineage>
        <taxon>Bacteria</taxon>
        <taxon>Pseudomonadati</taxon>
        <taxon>Pseudomonadota</taxon>
        <taxon>Gammaproteobacteria</taxon>
        <taxon>Oceanospirillales</taxon>
        <taxon>Oceanospirillaceae</taxon>
        <taxon>Marinomonas</taxon>
    </lineage>
</organism>
<reference evidence="6 7" key="1">
    <citation type="submission" date="2019-03" db="EMBL/GenBank/DDBJ databases">
        <title>Genomic Encyclopedia of Type Strains, Phase III (KMG-III): the genomes of soil and plant-associated and newly described type strains.</title>
        <authorList>
            <person name="Whitman W."/>
        </authorList>
    </citation>
    <scope>NUCLEOTIDE SEQUENCE [LARGE SCALE GENOMIC DNA]</scope>
    <source>
        <strain evidence="6 7">CECT 7378</strain>
    </source>
</reference>
<protein>
    <submittedName>
        <fullName evidence="6">Transcription elongation factor/antiterminator RfaH</fullName>
    </submittedName>
</protein>
<dbReference type="NCBIfam" id="NF033644">
    <property type="entry name" value="antiterm_UpxY"/>
    <property type="match status" value="1"/>
</dbReference>
<dbReference type="GO" id="GO:0031564">
    <property type="term" value="P:transcription antitermination"/>
    <property type="evidence" value="ECO:0007669"/>
    <property type="project" value="UniProtKB-KW"/>
</dbReference>
<comment type="caution">
    <text evidence="6">The sequence shown here is derived from an EMBL/GenBank/DDBJ whole genome shotgun (WGS) entry which is preliminary data.</text>
</comment>
<keyword evidence="1" id="KW-0889">Transcription antitermination</keyword>
<dbReference type="InterPro" id="IPR005824">
    <property type="entry name" value="KOW"/>
</dbReference>
<keyword evidence="6" id="KW-0251">Elongation factor</keyword>
<dbReference type="Proteomes" id="UP000294656">
    <property type="component" value="Unassembled WGS sequence"/>
</dbReference>
<dbReference type="InterPro" id="IPR043425">
    <property type="entry name" value="NusG-like"/>
</dbReference>
<dbReference type="InterPro" id="IPR006645">
    <property type="entry name" value="NGN-like_dom"/>
</dbReference>
<evidence type="ECO:0000313" key="7">
    <source>
        <dbReference type="Proteomes" id="UP000294656"/>
    </source>
</evidence>
<evidence type="ECO:0000259" key="5">
    <source>
        <dbReference type="SMART" id="SM00739"/>
    </source>
</evidence>
<dbReference type="SMART" id="SM00738">
    <property type="entry name" value="NGN"/>
    <property type="match status" value="1"/>
</dbReference>
<dbReference type="CDD" id="cd06091">
    <property type="entry name" value="KOW_NusG"/>
    <property type="match status" value="1"/>
</dbReference>
<dbReference type="Gene3D" id="3.30.70.940">
    <property type="entry name" value="NusG, N-terminal domain"/>
    <property type="match status" value="1"/>
</dbReference>
<gene>
    <name evidence="6" type="ORF">DFP79_2438</name>
</gene>
<keyword evidence="2" id="KW-0805">Transcription regulation</keyword>
<evidence type="ECO:0000259" key="4">
    <source>
        <dbReference type="SMART" id="SM00738"/>
    </source>
</evidence>
<feature type="domain" description="KOW" evidence="5">
    <location>
        <begin position="112"/>
        <end position="139"/>
    </location>
</feature>
<dbReference type="PANTHER" id="PTHR30265:SF4">
    <property type="entry name" value="KOW MOTIF FAMILY PROTEIN, EXPRESSED"/>
    <property type="match status" value="1"/>
</dbReference>
<dbReference type="GO" id="GO:0003746">
    <property type="term" value="F:translation elongation factor activity"/>
    <property type="evidence" value="ECO:0007669"/>
    <property type="project" value="UniProtKB-KW"/>
</dbReference>
<feature type="domain" description="NusG-like N-terminal" evidence="4">
    <location>
        <begin position="3"/>
        <end position="100"/>
    </location>
</feature>
<dbReference type="AlphaFoldDB" id="A0A4R6M6F9"/>
<name>A0A4R6M6F9_9GAMM</name>
<accession>A0A4R6M6F9</accession>
<keyword evidence="7" id="KW-1185">Reference proteome</keyword>
<dbReference type="Pfam" id="PF02357">
    <property type="entry name" value="NusG"/>
    <property type="match status" value="1"/>
</dbReference>
<dbReference type="InterPro" id="IPR036735">
    <property type="entry name" value="NGN_dom_sf"/>
</dbReference>
<evidence type="ECO:0000256" key="2">
    <source>
        <dbReference type="ARBA" id="ARBA00023015"/>
    </source>
</evidence>
<evidence type="ECO:0000256" key="3">
    <source>
        <dbReference type="ARBA" id="ARBA00023163"/>
    </source>
</evidence>
<dbReference type="SUPFAM" id="SSF50104">
    <property type="entry name" value="Translation proteins SH3-like domain"/>
    <property type="match status" value="1"/>
</dbReference>
<proteinExistence type="predicted"/>
<keyword evidence="6" id="KW-0648">Protein biosynthesis</keyword>
<evidence type="ECO:0000313" key="6">
    <source>
        <dbReference type="EMBL" id="TDO96676.1"/>
    </source>
</evidence>
<keyword evidence="3" id="KW-0804">Transcription</keyword>
<dbReference type="RefSeq" id="WP_133504187.1">
    <property type="nucleotide sequence ID" value="NZ_SNXC01000013.1"/>
</dbReference>
<dbReference type="OrthoDB" id="9790639at2"/>
<dbReference type="PANTHER" id="PTHR30265">
    <property type="entry name" value="RHO-INTERACTING TRANSCRIPTION TERMINATION FACTOR NUSG"/>
    <property type="match status" value="1"/>
</dbReference>
<dbReference type="GO" id="GO:0006354">
    <property type="term" value="P:DNA-templated transcription elongation"/>
    <property type="evidence" value="ECO:0007669"/>
    <property type="project" value="InterPro"/>
</dbReference>
<evidence type="ECO:0000256" key="1">
    <source>
        <dbReference type="ARBA" id="ARBA00022814"/>
    </source>
</evidence>
<dbReference type="CDD" id="cd09895">
    <property type="entry name" value="NGN_SP_UpxY"/>
    <property type="match status" value="1"/>
</dbReference>
<dbReference type="SMART" id="SM00739">
    <property type="entry name" value="KOW"/>
    <property type="match status" value="1"/>
</dbReference>
<dbReference type="EMBL" id="SNXC01000013">
    <property type="protein sequence ID" value="TDO96676.1"/>
    <property type="molecule type" value="Genomic_DNA"/>
</dbReference>
<sequence length="173" mass="19744">MNEYNWYVIYTKPNAEKKVAQRLLDRQNDVFLPLATETRIWSDRKKTIQEPLFKSYVFVRCSIDELHKIKTVYGFSHFVSFGGYPAVIPEKQIGMIKSIIAFHSDAKSVATRFIVGERVDIIAGPLAGMQGTLTQINGKNRVAIEVNHLNQSMLITLPEAYLMKLEHTDELAI</sequence>
<dbReference type="SUPFAM" id="SSF82679">
    <property type="entry name" value="N-utilization substance G protein NusG, N-terminal domain"/>
    <property type="match status" value="1"/>
</dbReference>
<dbReference type="InterPro" id="IPR008991">
    <property type="entry name" value="Translation_prot_SH3-like_sf"/>
</dbReference>